<dbReference type="AlphaFoldDB" id="A0A9Q0J4T0"/>
<dbReference type="GO" id="GO:0009451">
    <property type="term" value="P:RNA modification"/>
    <property type="evidence" value="ECO:0007669"/>
    <property type="project" value="InterPro"/>
</dbReference>
<dbReference type="Proteomes" id="UP001141552">
    <property type="component" value="Unassembled WGS sequence"/>
</dbReference>
<organism evidence="1 2">
    <name type="scientific">Turnera subulata</name>
    <dbReference type="NCBI Taxonomy" id="218843"/>
    <lineage>
        <taxon>Eukaryota</taxon>
        <taxon>Viridiplantae</taxon>
        <taxon>Streptophyta</taxon>
        <taxon>Embryophyta</taxon>
        <taxon>Tracheophyta</taxon>
        <taxon>Spermatophyta</taxon>
        <taxon>Magnoliopsida</taxon>
        <taxon>eudicotyledons</taxon>
        <taxon>Gunneridae</taxon>
        <taxon>Pentapetalae</taxon>
        <taxon>rosids</taxon>
        <taxon>fabids</taxon>
        <taxon>Malpighiales</taxon>
        <taxon>Passifloraceae</taxon>
        <taxon>Turnera</taxon>
    </lineage>
</organism>
<proteinExistence type="predicted"/>
<dbReference type="PANTHER" id="PTHR47926">
    <property type="entry name" value="PENTATRICOPEPTIDE REPEAT-CONTAINING PROTEIN"/>
    <property type="match status" value="1"/>
</dbReference>
<evidence type="ECO:0000313" key="2">
    <source>
        <dbReference type="Proteomes" id="UP001141552"/>
    </source>
</evidence>
<dbReference type="InterPro" id="IPR011990">
    <property type="entry name" value="TPR-like_helical_dom_sf"/>
</dbReference>
<sequence length="124" mass="13549">MVLNSMAEHGISPTMVHYACVVDLLGRTGHLNEGYDIIKNLPCKPSMSILESLLGACSAHGNVELAEKLCGMMIETDPEKAGPYVMLSNIYNASERWIDAGRVRSNLEGRELRKDPGFSALLVD</sequence>
<accession>A0A9Q0J4T0</accession>
<evidence type="ECO:0008006" key="3">
    <source>
        <dbReference type="Google" id="ProtNLM"/>
    </source>
</evidence>
<reference evidence="1" key="2">
    <citation type="journal article" date="2023" name="Plants (Basel)">
        <title>Annotation of the Turnera subulata (Passifloraceae) Draft Genome Reveals the S-Locus Evolved after the Divergence of Turneroideae from Passifloroideae in a Stepwise Manner.</title>
        <authorList>
            <person name="Henning P.M."/>
            <person name="Roalson E.H."/>
            <person name="Mir W."/>
            <person name="McCubbin A.G."/>
            <person name="Shore J.S."/>
        </authorList>
    </citation>
    <scope>NUCLEOTIDE SEQUENCE</scope>
    <source>
        <strain evidence="1">F60SS</strain>
    </source>
</reference>
<gene>
    <name evidence="1" type="ORF">Tsubulata_014272</name>
</gene>
<protein>
    <recommendedName>
        <fullName evidence="3">Pentacotripeptide-repeat region of PRORP domain-containing protein</fullName>
    </recommendedName>
</protein>
<comment type="caution">
    <text evidence="1">The sequence shown here is derived from an EMBL/GenBank/DDBJ whole genome shotgun (WGS) entry which is preliminary data.</text>
</comment>
<dbReference type="Gene3D" id="1.25.40.10">
    <property type="entry name" value="Tetratricopeptide repeat domain"/>
    <property type="match status" value="1"/>
</dbReference>
<dbReference type="GO" id="GO:0003723">
    <property type="term" value="F:RNA binding"/>
    <property type="evidence" value="ECO:0007669"/>
    <property type="project" value="InterPro"/>
</dbReference>
<dbReference type="PANTHER" id="PTHR47926:SF544">
    <property type="entry name" value="PENTACOTRIPEPTIDE-REPEAT REGION OF PRORP DOMAIN-CONTAINING PROTEIN"/>
    <property type="match status" value="1"/>
</dbReference>
<dbReference type="InterPro" id="IPR046960">
    <property type="entry name" value="PPR_At4g14850-like_plant"/>
</dbReference>
<evidence type="ECO:0000313" key="1">
    <source>
        <dbReference type="EMBL" id="KAJ4829606.1"/>
    </source>
</evidence>
<dbReference type="Pfam" id="PF20431">
    <property type="entry name" value="E_motif"/>
    <property type="match status" value="1"/>
</dbReference>
<dbReference type="OrthoDB" id="185373at2759"/>
<keyword evidence="2" id="KW-1185">Reference proteome</keyword>
<dbReference type="EMBL" id="JAKUCV010005850">
    <property type="protein sequence ID" value="KAJ4829606.1"/>
    <property type="molecule type" value="Genomic_DNA"/>
</dbReference>
<name>A0A9Q0J4T0_9ROSI</name>
<reference evidence="1" key="1">
    <citation type="submission" date="2022-02" db="EMBL/GenBank/DDBJ databases">
        <authorList>
            <person name="Henning P.M."/>
            <person name="McCubbin A.G."/>
            <person name="Shore J.S."/>
        </authorList>
    </citation>
    <scope>NUCLEOTIDE SEQUENCE</scope>
    <source>
        <strain evidence="1">F60SS</strain>
        <tissue evidence="1">Leaves</tissue>
    </source>
</reference>
<dbReference type="InterPro" id="IPR046848">
    <property type="entry name" value="E_motif"/>
</dbReference>